<evidence type="ECO:0000259" key="1">
    <source>
        <dbReference type="Pfam" id="PF14529"/>
    </source>
</evidence>
<feature type="domain" description="Endonuclease/exonuclease/phosphatase" evidence="1">
    <location>
        <begin position="4"/>
        <end position="72"/>
    </location>
</feature>
<sequence length="83" mass="9308">SPQQSDPRGEIVFEWGAALDLHLMNRGDTSTCVRLRGESVINLTWASLGAARLLNSWVVETEMETLSDHNYVVWSLRLPAPSR</sequence>
<dbReference type="Gene3D" id="3.60.10.10">
    <property type="entry name" value="Endonuclease/exonuclease/phosphatase"/>
    <property type="match status" value="1"/>
</dbReference>
<dbReference type="EMBL" id="GL447618">
    <property type="protein sequence ID" value="EFN86286.1"/>
    <property type="molecule type" value="Genomic_DNA"/>
</dbReference>
<gene>
    <name evidence="2" type="ORF">EAI_08892</name>
</gene>
<dbReference type="InterPro" id="IPR036691">
    <property type="entry name" value="Endo/exonu/phosph_ase_sf"/>
</dbReference>
<reference evidence="2 3" key="1">
    <citation type="journal article" date="2010" name="Science">
        <title>Genomic comparison of the ants Camponotus floridanus and Harpegnathos saltator.</title>
        <authorList>
            <person name="Bonasio R."/>
            <person name="Zhang G."/>
            <person name="Ye C."/>
            <person name="Mutti N.S."/>
            <person name="Fang X."/>
            <person name="Qin N."/>
            <person name="Donahue G."/>
            <person name="Yang P."/>
            <person name="Li Q."/>
            <person name="Li C."/>
            <person name="Zhang P."/>
            <person name="Huang Z."/>
            <person name="Berger S.L."/>
            <person name="Reinberg D."/>
            <person name="Wang J."/>
            <person name="Liebig J."/>
        </authorList>
    </citation>
    <scope>NUCLEOTIDE SEQUENCE [LARGE SCALE GENOMIC DNA]</scope>
    <source>
        <strain evidence="2 3">R22 G/1</strain>
    </source>
</reference>
<proteinExistence type="predicted"/>
<dbReference type="SUPFAM" id="SSF56219">
    <property type="entry name" value="DNase I-like"/>
    <property type="match status" value="1"/>
</dbReference>
<keyword evidence="3" id="KW-1185">Reference proteome</keyword>
<evidence type="ECO:0000313" key="2">
    <source>
        <dbReference type="EMBL" id="EFN86286.1"/>
    </source>
</evidence>
<name>E2BDE4_HARSA</name>
<accession>E2BDE4</accession>
<dbReference type="Proteomes" id="UP000008237">
    <property type="component" value="Unassembled WGS sequence"/>
</dbReference>
<protein>
    <recommendedName>
        <fullName evidence="1">Endonuclease/exonuclease/phosphatase domain-containing protein</fullName>
    </recommendedName>
</protein>
<dbReference type="InterPro" id="IPR005135">
    <property type="entry name" value="Endo/exonuclease/phosphatase"/>
</dbReference>
<feature type="non-terminal residue" evidence="2">
    <location>
        <position position="1"/>
    </location>
</feature>
<evidence type="ECO:0000313" key="3">
    <source>
        <dbReference type="Proteomes" id="UP000008237"/>
    </source>
</evidence>
<dbReference type="AlphaFoldDB" id="E2BDE4"/>
<dbReference type="InParanoid" id="E2BDE4"/>
<organism evidence="3">
    <name type="scientific">Harpegnathos saltator</name>
    <name type="common">Jerdon's jumping ant</name>
    <dbReference type="NCBI Taxonomy" id="610380"/>
    <lineage>
        <taxon>Eukaryota</taxon>
        <taxon>Metazoa</taxon>
        <taxon>Ecdysozoa</taxon>
        <taxon>Arthropoda</taxon>
        <taxon>Hexapoda</taxon>
        <taxon>Insecta</taxon>
        <taxon>Pterygota</taxon>
        <taxon>Neoptera</taxon>
        <taxon>Endopterygota</taxon>
        <taxon>Hymenoptera</taxon>
        <taxon>Apocrita</taxon>
        <taxon>Aculeata</taxon>
        <taxon>Formicoidea</taxon>
        <taxon>Formicidae</taxon>
        <taxon>Ponerinae</taxon>
        <taxon>Ponerini</taxon>
        <taxon>Harpegnathos</taxon>
    </lineage>
</organism>
<dbReference type="Pfam" id="PF14529">
    <property type="entry name" value="Exo_endo_phos_2"/>
    <property type="match status" value="1"/>
</dbReference>
<dbReference type="GO" id="GO:0003824">
    <property type="term" value="F:catalytic activity"/>
    <property type="evidence" value="ECO:0007669"/>
    <property type="project" value="InterPro"/>
</dbReference>
<feature type="non-terminal residue" evidence="2">
    <location>
        <position position="83"/>
    </location>
</feature>